<gene>
    <name evidence="3" type="ORF">JDV75_06250</name>
</gene>
<feature type="domain" description="Purine catabolism PurC-like" evidence="1">
    <location>
        <begin position="18"/>
        <end position="110"/>
    </location>
</feature>
<evidence type="ECO:0000259" key="2">
    <source>
        <dbReference type="Pfam" id="PF13556"/>
    </source>
</evidence>
<keyword evidence="4" id="KW-1185">Reference proteome</keyword>
<organism evidence="3 4">
    <name type="scientific">Corynebacterium meridianum</name>
    <dbReference type="NCBI Taxonomy" id="2765363"/>
    <lineage>
        <taxon>Bacteria</taxon>
        <taxon>Bacillati</taxon>
        <taxon>Actinomycetota</taxon>
        <taxon>Actinomycetes</taxon>
        <taxon>Mycobacteriales</taxon>
        <taxon>Corynebacteriaceae</taxon>
        <taxon>Corynebacterium</taxon>
    </lineage>
</organism>
<dbReference type="RefSeq" id="WP_198738353.1">
    <property type="nucleotide sequence ID" value="NZ_JAEIOS010000011.1"/>
</dbReference>
<reference evidence="3" key="1">
    <citation type="submission" date="2020-12" db="EMBL/GenBank/DDBJ databases">
        <title>Genome public.</title>
        <authorList>
            <person name="Sun Q."/>
        </authorList>
    </citation>
    <scope>NUCLEOTIDE SEQUENCE</scope>
    <source>
        <strain evidence="3">CCM 8863</strain>
    </source>
</reference>
<dbReference type="InterPro" id="IPR012914">
    <property type="entry name" value="PucR_dom"/>
</dbReference>
<dbReference type="EMBL" id="JAEIOS010000011">
    <property type="protein sequence ID" value="MBI8989363.1"/>
    <property type="molecule type" value="Genomic_DNA"/>
</dbReference>
<dbReference type="Gene3D" id="1.10.10.2840">
    <property type="entry name" value="PucR C-terminal helix-turn-helix domain"/>
    <property type="match status" value="1"/>
</dbReference>
<evidence type="ECO:0000313" key="3">
    <source>
        <dbReference type="EMBL" id="MBI8989363.1"/>
    </source>
</evidence>
<dbReference type="PANTHER" id="PTHR33744">
    <property type="entry name" value="CARBOHYDRATE DIACID REGULATOR"/>
    <property type="match status" value="1"/>
</dbReference>
<name>A0A934MAU4_9CORY</name>
<dbReference type="InterPro" id="IPR025736">
    <property type="entry name" value="PucR_C-HTH_dom"/>
</dbReference>
<comment type="caution">
    <text evidence="3">The sequence shown here is derived from an EMBL/GenBank/DDBJ whole genome shotgun (WGS) entry which is preliminary data.</text>
</comment>
<dbReference type="Proteomes" id="UP000645966">
    <property type="component" value="Unassembled WGS sequence"/>
</dbReference>
<dbReference type="Pfam" id="PF07905">
    <property type="entry name" value="PucR"/>
    <property type="match status" value="1"/>
</dbReference>
<accession>A0A934MAU4</accession>
<proteinExistence type="predicted"/>
<dbReference type="InterPro" id="IPR042070">
    <property type="entry name" value="PucR_C-HTH_sf"/>
</dbReference>
<evidence type="ECO:0000313" key="4">
    <source>
        <dbReference type="Proteomes" id="UP000645966"/>
    </source>
</evidence>
<evidence type="ECO:0000259" key="1">
    <source>
        <dbReference type="Pfam" id="PF07905"/>
    </source>
</evidence>
<dbReference type="PANTHER" id="PTHR33744:SF1">
    <property type="entry name" value="DNA-BINDING TRANSCRIPTIONAL ACTIVATOR ADER"/>
    <property type="match status" value="1"/>
</dbReference>
<protein>
    <submittedName>
        <fullName evidence="3">Helix-turn-helix domain-containing protein</fullName>
    </submittedName>
</protein>
<sequence>MNQKHLELLELVPGARDFTVVQPTELEDPGEFLVPGAIVLTVGISFAGEPERLTGYCRALADAGAAAVGLGTGLVFDEVPAELVVGARAAGLAVFEVPRHIPFASILGAVEDERTRLGNIERERLINAQELLSQYAVTGGLEALGRQLSEVLDSAVAIVDNDARSVLREDRGTRCATAVAVDAVRAGRDSAGPTTDGDGFTHTYRMSRHGERFHVLAVETPGPLGPSGRALIRHAAGLADILIQRPAHLRAARAEMNTMAMAILLGVENTADTVDRVFGAVTDARGKIRPVIIHGDHTRAVESAVSAVDDALECRGRYLYSLRIVPNTVLLLFRGDRANRGITELLRAAAAEVRVAIGPPVHWRELTPNLVDDLVIDARSRALGVSGGGTGGARWIHDPAVRAALDTRAAQTWERLVDHDRRNGTELADTLATYLRGHGRITTCAETLGVHRHTVRTRLARISEVTEVDLSDPVACAELLLVIVTRTGGE</sequence>
<dbReference type="Pfam" id="PF13556">
    <property type="entry name" value="HTH_30"/>
    <property type="match status" value="1"/>
</dbReference>
<dbReference type="InterPro" id="IPR051448">
    <property type="entry name" value="CdaR-like_regulators"/>
</dbReference>
<dbReference type="AlphaFoldDB" id="A0A934MAU4"/>
<feature type="domain" description="PucR C-terminal helix-turn-helix" evidence="2">
    <location>
        <begin position="427"/>
        <end position="481"/>
    </location>
</feature>